<organism evidence="1 2">
    <name type="scientific">Mesonia ostreae</name>
    <dbReference type="NCBI Taxonomy" id="861110"/>
    <lineage>
        <taxon>Bacteria</taxon>
        <taxon>Pseudomonadati</taxon>
        <taxon>Bacteroidota</taxon>
        <taxon>Flavobacteriia</taxon>
        <taxon>Flavobacteriales</taxon>
        <taxon>Flavobacteriaceae</taxon>
        <taxon>Mesonia</taxon>
    </lineage>
</organism>
<evidence type="ECO:0008006" key="3">
    <source>
        <dbReference type="Google" id="ProtNLM"/>
    </source>
</evidence>
<name>A0ABU2KH11_9FLAO</name>
<evidence type="ECO:0000313" key="1">
    <source>
        <dbReference type="EMBL" id="MDT0293997.1"/>
    </source>
</evidence>
<accession>A0ABU2KH11</accession>
<sequence length="91" mass="10845">MSKTEELHQSNCEKYGVFCEKCQYNEASYWERLKLKFHLLFCGGCRKYSKKNTHLSAAIRNAKFSNLTPEEQENFKQMLQSNFVKIRLNKK</sequence>
<keyword evidence="2" id="KW-1185">Reference proteome</keyword>
<comment type="caution">
    <text evidence="1">The sequence shown here is derived from an EMBL/GenBank/DDBJ whole genome shotgun (WGS) entry which is preliminary data.</text>
</comment>
<dbReference type="RefSeq" id="WP_311400952.1">
    <property type="nucleotide sequence ID" value="NZ_JAVRBG010000004.1"/>
</dbReference>
<gene>
    <name evidence="1" type="ORF">RLT85_05060</name>
</gene>
<reference evidence="2" key="1">
    <citation type="submission" date="2023-07" db="EMBL/GenBank/DDBJ databases">
        <title>Isolating and identifying novel microbial strains from the Mariana Trench.</title>
        <authorList>
            <person name="Fu H."/>
        </authorList>
    </citation>
    <scope>NUCLEOTIDE SEQUENCE [LARGE SCALE GENOMIC DNA]</scope>
    <source>
        <strain evidence="2">T-y2</strain>
    </source>
</reference>
<protein>
    <recommendedName>
        <fullName evidence="3">Glycine dehydrogenase</fullName>
    </recommendedName>
</protein>
<evidence type="ECO:0000313" key="2">
    <source>
        <dbReference type="Proteomes" id="UP001182991"/>
    </source>
</evidence>
<dbReference type="EMBL" id="JAVRBG010000004">
    <property type="protein sequence ID" value="MDT0293997.1"/>
    <property type="molecule type" value="Genomic_DNA"/>
</dbReference>
<proteinExistence type="predicted"/>
<dbReference type="Proteomes" id="UP001182991">
    <property type="component" value="Unassembled WGS sequence"/>
</dbReference>